<organism evidence="1">
    <name type="scientific">Tetraselmis sp. GSL018</name>
    <dbReference type="NCBI Taxonomy" id="582737"/>
    <lineage>
        <taxon>Eukaryota</taxon>
        <taxon>Viridiplantae</taxon>
        <taxon>Chlorophyta</taxon>
        <taxon>core chlorophytes</taxon>
        <taxon>Chlorodendrophyceae</taxon>
        <taxon>Chlorodendrales</taxon>
        <taxon>Chlorodendraceae</taxon>
        <taxon>Tetraselmis</taxon>
    </lineage>
</organism>
<sequence length="71" mass="8262">MVRGTLRLAPWVKKAGESIFFRPFVEFGYWYSDTARKHPFATGFVTTGFKTTAADLFAQKVIERKQEVDWK</sequence>
<accession>A0A061RVW7</accession>
<evidence type="ECO:0000313" key="1">
    <source>
        <dbReference type="EMBL" id="JAC74845.1"/>
    </source>
</evidence>
<feature type="non-terminal residue" evidence="1">
    <location>
        <position position="71"/>
    </location>
</feature>
<dbReference type="AlphaFoldDB" id="A0A061RVW7"/>
<reference evidence="1" key="1">
    <citation type="submission" date="2014-05" db="EMBL/GenBank/DDBJ databases">
        <title>The transcriptome of the halophilic microalga Tetraselmis sp. GSL018 isolated from the Great Salt Lake, Utah.</title>
        <authorList>
            <person name="Jinkerson R.E."/>
            <person name="D'Adamo S."/>
            <person name="Posewitz M.C."/>
        </authorList>
    </citation>
    <scope>NUCLEOTIDE SEQUENCE</scope>
    <source>
        <strain evidence="1">GSL018</strain>
    </source>
</reference>
<protein>
    <submittedName>
        <fullName evidence="1">Uncharacterized protein</fullName>
    </submittedName>
</protein>
<name>A0A061RVW7_9CHLO</name>
<gene>
    <name evidence="1" type="ORF">TSPGSL018_24836</name>
</gene>
<proteinExistence type="predicted"/>
<dbReference type="EMBL" id="GBEZ01010883">
    <property type="protein sequence ID" value="JAC74845.1"/>
    <property type="molecule type" value="Transcribed_RNA"/>
</dbReference>